<dbReference type="InterPro" id="IPR021109">
    <property type="entry name" value="Peptidase_aspartic_dom_sf"/>
</dbReference>
<dbReference type="InParanoid" id="E2B0M9"/>
<dbReference type="SUPFAM" id="SSF50630">
    <property type="entry name" value="Acid proteases"/>
    <property type="match status" value="1"/>
</dbReference>
<dbReference type="AlphaFoldDB" id="E2B0M9"/>
<accession>E2B0M9</accession>
<evidence type="ECO:0000313" key="4">
    <source>
        <dbReference type="Proteomes" id="UP000000311"/>
    </source>
</evidence>
<proteinExistence type="inferred from homology"/>
<organism evidence="4">
    <name type="scientific">Camponotus floridanus</name>
    <name type="common">Florida carpenter ant</name>
    <dbReference type="NCBI Taxonomy" id="104421"/>
    <lineage>
        <taxon>Eukaryota</taxon>
        <taxon>Metazoa</taxon>
        <taxon>Ecdysozoa</taxon>
        <taxon>Arthropoda</taxon>
        <taxon>Hexapoda</taxon>
        <taxon>Insecta</taxon>
        <taxon>Pterygota</taxon>
        <taxon>Neoptera</taxon>
        <taxon>Endopterygota</taxon>
        <taxon>Hymenoptera</taxon>
        <taxon>Apocrita</taxon>
        <taxon>Aculeata</taxon>
        <taxon>Formicoidea</taxon>
        <taxon>Formicidae</taxon>
        <taxon>Formicinae</taxon>
        <taxon>Camponotus</taxon>
    </lineage>
</organism>
<feature type="non-terminal residue" evidence="3">
    <location>
        <position position="1"/>
    </location>
</feature>
<evidence type="ECO:0000256" key="1">
    <source>
        <dbReference type="ARBA" id="ARBA00007447"/>
    </source>
</evidence>
<evidence type="ECO:0000259" key="2">
    <source>
        <dbReference type="PROSITE" id="PS51767"/>
    </source>
</evidence>
<dbReference type="PROSITE" id="PS51767">
    <property type="entry name" value="PEPTIDASE_A1"/>
    <property type="match status" value="1"/>
</dbReference>
<dbReference type="OrthoDB" id="771136at2759"/>
<feature type="non-terminal residue" evidence="3">
    <location>
        <position position="98"/>
    </location>
</feature>
<dbReference type="InterPro" id="IPR033121">
    <property type="entry name" value="PEPTIDASE_A1"/>
</dbReference>
<dbReference type="MEROPS" id="A01.009"/>
<gene>
    <name evidence="3" type="ORF">EAG_11698</name>
</gene>
<dbReference type="Gene3D" id="2.40.70.10">
    <property type="entry name" value="Acid Proteases"/>
    <property type="match status" value="1"/>
</dbReference>
<dbReference type="GO" id="GO:0006508">
    <property type="term" value="P:proteolysis"/>
    <property type="evidence" value="ECO:0007669"/>
    <property type="project" value="InterPro"/>
</dbReference>
<feature type="domain" description="Peptidase A1" evidence="2">
    <location>
        <begin position="62"/>
        <end position="98"/>
    </location>
</feature>
<dbReference type="PANTHER" id="PTHR47966:SF51">
    <property type="entry name" value="BETA-SITE APP-CLEAVING ENZYME, ISOFORM A-RELATED"/>
    <property type="match status" value="1"/>
</dbReference>
<dbReference type="Proteomes" id="UP000000311">
    <property type="component" value="Unassembled WGS sequence"/>
</dbReference>
<dbReference type="Pfam" id="PF00026">
    <property type="entry name" value="Asp"/>
    <property type="match status" value="1"/>
</dbReference>
<protein>
    <submittedName>
        <fullName evidence="3">Renin</fullName>
    </submittedName>
</protein>
<sequence length="98" mass="11195">IFANIYIYISQNTVYVISRTSLHKMDSIRESSKNVGTNLQEILSLSDNLPSIRLTNFKNIHYYGSVKIGTPQQKFKVIFDAGSKDLWILSKKCTHPIC</sequence>
<reference evidence="3 4" key="1">
    <citation type="journal article" date="2010" name="Science">
        <title>Genomic comparison of the ants Camponotus floridanus and Harpegnathos saltator.</title>
        <authorList>
            <person name="Bonasio R."/>
            <person name="Zhang G."/>
            <person name="Ye C."/>
            <person name="Mutti N.S."/>
            <person name="Fang X."/>
            <person name="Qin N."/>
            <person name="Donahue G."/>
            <person name="Yang P."/>
            <person name="Li Q."/>
            <person name="Li C."/>
            <person name="Zhang P."/>
            <person name="Huang Z."/>
            <person name="Berger S.L."/>
            <person name="Reinberg D."/>
            <person name="Wang J."/>
            <person name="Liebig J."/>
        </authorList>
    </citation>
    <scope>NUCLEOTIDE SEQUENCE [LARGE SCALE GENOMIC DNA]</scope>
    <source>
        <strain evidence="4">C129</strain>
    </source>
</reference>
<dbReference type="PANTHER" id="PTHR47966">
    <property type="entry name" value="BETA-SITE APP-CLEAVING ENZYME, ISOFORM A-RELATED"/>
    <property type="match status" value="1"/>
</dbReference>
<comment type="similarity">
    <text evidence="1">Belongs to the peptidase A1 family.</text>
</comment>
<evidence type="ECO:0000313" key="3">
    <source>
        <dbReference type="EMBL" id="EFN60760.1"/>
    </source>
</evidence>
<dbReference type="EMBL" id="GL444656">
    <property type="protein sequence ID" value="EFN60760.1"/>
    <property type="molecule type" value="Genomic_DNA"/>
</dbReference>
<dbReference type="GO" id="GO:0004190">
    <property type="term" value="F:aspartic-type endopeptidase activity"/>
    <property type="evidence" value="ECO:0007669"/>
    <property type="project" value="InterPro"/>
</dbReference>
<dbReference type="InterPro" id="IPR001461">
    <property type="entry name" value="Aspartic_peptidase_A1"/>
</dbReference>
<dbReference type="STRING" id="104421.E2B0M9"/>
<keyword evidence="4" id="KW-1185">Reference proteome</keyword>
<name>E2B0M9_CAMFO</name>